<dbReference type="GO" id="GO:0051213">
    <property type="term" value="F:dioxygenase activity"/>
    <property type="evidence" value="ECO:0007669"/>
    <property type="project" value="UniProtKB-KW"/>
</dbReference>
<dbReference type="Gene3D" id="3.60.130.10">
    <property type="entry name" value="Clavaminate synthase-like"/>
    <property type="match status" value="1"/>
</dbReference>
<keyword evidence="2" id="KW-0560">Oxidoreductase</keyword>
<dbReference type="EMBL" id="JBHUDX010000062">
    <property type="protein sequence ID" value="MFD1660860.1"/>
    <property type="molecule type" value="Genomic_DNA"/>
</dbReference>
<proteinExistence type="predicted"/>
<comment type="cofactor">
    <cofactor evidence="1">
        <name>Fe(2+)</name>
        <dbReference type="ChEBI" id="CHEBI:29033"/>
    </cofactor>
</comment>
<feature type="domain" description="TauD/TfdA-like" evidence="5">
    <location>
        <begin position="29"/>
        <end position="286"/>
    </location>
</feature>
<evidence type="ECO:0000313" key="7">
    <source>
        <dbReference type="Proteomes" id="UP001597261"/>
    </source>
</evidence>
<keyword evidence="3" id="KW-0408">Iron</keyword>
<comment type="caution">
    <text evidence="6">The sequence shown here is derived from an EMBL/GenBank/DDBJ whole genome shotgun (WGS) entry which is preliminary data.</text>
</comment>
<dbReference type="PANTHER" id="PTHR10696">
    <property type="entry name" value="GAMMA-BUTYROBETAINE HYDROXYLASE-RELATED"/>
    <property type="match status" value="1"/>
</dbReference>
<name>A0ABW4IU05_9ACTN</name>
<dbReference type="InterPro" id="IPR042098">
    <property type="entry name" value="TauD-like_sf"/>
</dbReference>
<evidence type="ECO:0000313" key="6">
    <source>
        <dbReference type="EMBL" id="MFD1660860.1"/>
    </source>
</evidence>
<evidence type="ECO:0000256" key="4">
    <source>
        <dbReference type="ARBA" id="ARBA00023194"/>
    </source>
</evidence>
<dbReference type="InterPro" id="IPR003819">
    <property type="entry name" value="TauD/TfdA-like"/>
</dbReference>
<keyword evidence="7" id="KW-1185">Reference proteome</keyword>
<dbReference type="PANTHER" id="PTHR10696:SF56">
    <property type="entry name" value="TAUD_TFDA-LIKE DOMAIN-CONTAINING PROTEIN"/>
    <property type="match status" value="1"/>
</dbReference>
<dbReference type="Pfam" id="PF02668">
    <property type="entry name" value="TauD"/>
    <property type="match status" value="1"/>
</dbReference>
<evidence type="ECO:0000259" key="5">
    <source>
        <dbReference type="Pfam" id="PF02668"/>
    </source>
</evidence>
<dbReference type="RefSeq" id="WP_381085680.1">
    <property type="nucleotide sequence ID" value="NZ_JBHUDX010000062.1"/>
</dbReference>
<evidence type="ECO:0000256" key="3">
    <source>
        <dbReference type="ARBA" id="ARBA00023004"/>
    </source>
</evidence>
<organism evidence="6 7">
    <name type="scientific">Streptomyces caeni</name>
    <dbReference type="NCBI Taxonomy" id="2307231"/>
    <lineage>
        <taxon>Bacteria</taxon>
        <taxon>Bacillati</taxon>
        <taxon>Actinomycetota</taxon>
        <taxon>Actinomycetes</taxon>
        <taxon>Kitasatosporales</taxon>
        <taxon>Streptomycetaceae</taxon>
        <taxon>Streptomyces</taxon>
    </lineage>
</organism>
<dbReference type="Proteomes" id="UP001597261">
    <property type="component" value="Unassembled WGS sequence"/>
</dbReference>
<gene>
    <name evidence="6" type="ORF">ACFSL4_22310</name>
</gene>
<dbReference type="SUPFAM" id="SSF51197">
    <property type="entry name" value="Clavaminate synthase-like"/>
    <property type="match status" value="1"/>
</dbReference>
<evidence type="ECO:0000256" key="1">
    <source>
        <dbReference type="ARBA" id="ARBA00001954"/>
    </source>
</evidence>
<dbReference type="InterPro" id="IPR050411">
    <property type="entry name" value="AlphaKG_dependent_hydroxylases"/>
</dbReference>
<keyword evidence="6" id="KW-0223">Dioxygenase</keyword>
<sequence length="295" mass="31980">MANELKLPEFTIPNTAASALLARSVAADTPLDKWPTETFRTADPEISTLGDEILAAIRGDSGGVVVRVAPEGLDDHDISTLYWNFFTALFHPVPQYSSGELIYPVEVKSGAAETSHYSNSSKAGGYHTDGTLLPELPDVAFLFGLSAATGGETLLMDVNSLVQQLAEINPAHVDELSQPVPFDVKGQTAGVKVKRQPVFTHTGNGYDLRYVRMYIEQGFAAEDTPVPPGLLAALDEFDKVSSSAAESAADVLLERGVGLLWDNRRMLHGRRPFQESTASRRLRRIYGVQGDARAH</sequence>
<keyword evidence="4" id="KW-0045">Antibiotic biosynthesis</keyword>
<evidence type="ECO:0000256" key="2">
    <source>
        <dbReference type="ARBA" id="ARBA00023002"/>
    </source>
</evidence>
<reference evidence="7" key="1">
    <citation type="journal article" date="2019" name="Int. J. Syst. Evol. Microbiol.">
        <title>The Global Catalogue of Microorganisms (GCM) 10K type strain sequencing project: providing services to taxonomists for standard genome sequencing and annotation.</title>
        <authorList>
            <consortium name="The Broad Institute Genomics Platform"/>
            <consortium name="The Broad Institute Genome Sequencing Center for Infectious Disease"/>
            <person name="Wu L."/>
            <person name="Ma J."/>
        </authorList>
    </citation>
    <scope>NUCLEOTIDE SEQUENCE [LARGE SCALE GENOMIC DNA]</scope>
    <source>
        <strain evidence="7">CGMCC 1.12470</strain>
    </source>
</reference>
<accession>A0ABW4IU05</accession>
<protein>
    <submittedName>
        <fullName evidence="6">TauD/TfdA family dioxygenase</fullName>
    </submittedName>
</protein>